<proteinExistence type="predicted"/>
<accession>A0AAD4K8I5</accession>
<feature type="non-terminal residue" evidence="2">
    <location>
        <position position="410"/>
    </location>
</feature>
<dbReference type="GO" id="GO:0005783">
    <property type="term" value="C:endoplasmic reticulum"/>
    <property type="evidence" value="ECO:0007669"/>
    <property type="project" value="InterPro"/>
</dbReference>
<feature type="domain" description="Prolyl 4-hydroxylase N-terminal" evidence="1">
    <location>
        <begin position="2"/>
        <end position="92"/>
    </location>
</feature>
<reference evidence="2" key="1">
    <citation type="journal article" date="2021" name="Mol. Ecol. Resour.">
        <title>Phylogenomic analyses of the genus Drosophila reveals genomic signals of climate adaptation.</title>
        <authorList>
            <person name="Li F."/>
            <person name="Rane R.V."/>
            <person name="Luria V."/>
            <person name="Xiong Z."/>
            <person name="Chen J."/>
            <person name="Li Z."/>
            <person name="Catullo R.A."/>
            <person name="Griffin P.C."/>
            <person name="Schiffer M."/>
            <person name="Pearce S."/>
            <person name="Lee S.F."/>
            <person name="McElroy K."/>
            <person name="Stocker A."/>
            <person name="Shirriffs J."/>
            <person name="Cockerell F."/>
            <person name="Coppin C."/>
            <person name="Sgro C.M."/>
            <person name="Karger A."/>
            <person name="Cain J.W."/>
            <person name="Weber J.A."/>
            <person name="Santpere G."/>
            <person name="Kirschner M.W."/>
            <person name="Hoffmann A.A."/>
            <person name="Oakeshott J.G."/>
            <person name="Zhang G."/>
        </authorList>
    </citation>
    <scope>NUCLEOTIDE SEQUENCE</scope>
    <source>
        <strain evidence="2">BGI-SZ-2011g</strain>
    </source>
</reference>
<dbReference type="EMBL" id="JAJJHW010000824">
    <property type="protein sequence ID" value="KAH8381619.1"/>
    <property type="molecule type" value="Genomic_DNA"/>
</dbReference>
<sequence length="410" mass="46631">ILNSAIAEYSDNVQRVDRNPELYLANPASSLKLMRHMSQDWAAWQELMEAPLAADKVQMQQRLLAKTPRPKDIQLAVERLQSVVKFYNYQPAFFLQQSPHLRLSPLDYYQMGVDLYELQDYQAAAAWLTVATENYTTTPLNDLIGIPLWRVYEMQFEALFKIDMQHSAYVALSTALQLAPQNAQLLQQRQRLGPLSPSHRLMDLIQEPVVVVSKLQQQCAAQPRQDTKLSCEYDRGTAFLMMAPLAVEDVWFDPYLMVYKNGIYEREILHIKQAFAGCPETHKFEESLGISGCLIPSSYSFTIRRISERLQLMARSDGPMEGFFVLQYGSTDAFQFFQLDTVSFLRDALDGFISECMFFLAQLNDVALGGALTIPSTELVLQPSRGDALISFNEDNFEHTMCPNVVGTSM</sequence>
<dbReference type="Proteomes" id="UP001200034">
    <property type="component" value="Unassembled WGS sequence"/>
</dbReference>
<dbReference type="GO" id="GO:0004656">
    <property type="term" value="F:procollagen-proline 4-dioxygenase activity"/>
    <property type="evidence" value="ECO:0007669"/>
    <property type="project" value="InterPro"/>
</dbReference>
<comment type="caution">
    <text evidence="2">The sequence shown here is derived from an EMBL/GenBank/DDBJ whole genome shotgun (WGS) entry which is preliminary data.</text>
</comment>
<dbReference type="Gene3D" id="2.60.120.620">
    <property type="entry name" value="q2cbj1_9rhob like domain"/>
    <property type="match status" value="1"/>
</dbReference>
<evidence type="ECO:0000313" key="3">
    <source>
        <dbReference type="Proteomes" id="UP001200034"/>
    </source>
</evidence>
<gene>
    <name evidence="2" type="ORF">KR093_009537</name>
</gene>
<dbReference type="Gene3D" id="6.10.140.1460">
    <property type="match status" value="1"/>
</dbReference>
<protein>
    <recommendedName>
        <fullName evidence="1">Prolyl 4-hydroxylase N-terminal domain-containing protein</fullName>
    </recommendedName>
</protein>
<dbReference type="SUPFAM" id="SSF48452">
    <property type="entry name" value="TPR-like"/>
    <property type="match status" value="1"/>
</dbReference>
<dbReference type="AlphaFoldDB" id="A0AAD4K8I5"/>
<dbReference type="Gene3D" id="1.25.40.10">
    <property type="entry name" value="Tetratricopeptide repeat domain"/>
    <property type="match status" value="1"/>
</dbReference>
<dbReference type="InterPro" id="IPR011990">
    <property type="entry name" value="TPR-like_helical_dom_sf"/>
</dbReference>
<evidence type="ECO:0000313" key="2">
    <source>
        <dbReference type="EMBL" id="KAH8381619.1"/>
    </source>
</evidence>
<keyword evidence="3" id="KW-1185">Reference proteome</keyword>
<name>A0AAD4K8I5_9MUSC</name>
<organism evidence="2 3">
    <name type="scientific">Drosophila rubida</name>
    <dbReference type="NCBI Taxonomy" id="30044"/>
    <lineage>
        <taxon>Eukaryota</taxon>
        <taxon>Metazoa</taxon>
        <taxon>Ecdysozoa</taxon>
        <taxon>Arthropoda</taxon>
        <taxon>Hexapoda</taxon>
        <taxon>Insecta</taxon>
        <taxon>Pterygota</taxon>
        <taxon>Neoptera</taxon>
        <taxon>Endopterygota</taxon>
        <taxon>Diptera</taxon>
        <taxon>Brachycera</taxon>
        <taxon>Muscomorpha</taxon>
        <taxon>Ephydroidea</taxon>
        <taxon>Drosophilidae</taxon>
        <taxon>Drosophila</taxon>
    </lineage>
</organism>
<dbReference type="Pfam" id="PF08336">
    <property type="entry name" value="P4Ha_N"/>
    <property type="match status" value="1"/>
</dbReference>
<feature type="non-terminal residue" evidence="2">
    <location>
        <position position="1"/>
    </location>
</feature>
<evidence type="ECO:0000259" key="1">
    <source>
        <dbReference type="Pfam" id="PF08336"/>
    </source>
</evidence>
<dbReference type="InterPro" id="IPR013547">
    <property type="entry name" value="P4H_N"/>
</dbReference>